<keyword evidence="8" id="KW-0407">Ion channel</keyword>
<dbReference type="GO" id="GO:0005886">
    <property type="term" value="C:plasma membrane"/>
    <property type="evidence" value="ECO:0007669"/>
    <property type="project" value="UniProtKB-SubCell"/>
</dbReference>
<dbReference type="AlphaFoldDB" id="A0A482XZI8"/>
<dbReference type="GO" id="GO:0046872">
    <property type="term" value="F:metal ion binding"/>
    <property type="evidence" value="ECO:0007669"/>
    <property type="project" value="UniProtKB-KW"/>
</dbReference>
<comment type="caution">
    <text evidence="9">The sequence shown here is derived from an EMBL/GenBank/DDBJ whole genome shotgun (WGS) entry which is preliminary data.</text>
</comment>
<feature type="transmembrane region" description="Helical" evidence="8">
    <location>
        <begin position="81"/>
        <end position="101"/>
    </location>
</feature>
<name>A0A482XZI8_9EURY</name>
<feature type="transmembrane region" description="Helical" evidence="8">
    <location>
        <begin position="53"/>
        <end position="75"/>
    </location>
</feature>
<evidence type="ECO:0000256" key="7">
    <source>
        <dbReference type="ARBA" id="ARBA00035585"/>
    </source>
</evidence>
<evidence type="ECO:0000256" key="8">
    <source>
        <dbReference type="HAMAP-Rule" id="MF_00454"/>
    </source>
</evidence>
<keyword evidence="8" id="KW-0813">Transport</keyword>
<feature type="transmembrane region" description="Helical" evidence="8">
    <location>
        <begin position="24"/>
        <end position="41"/>
    </location>
</feature>
<keyword evidence="8" id="KW-0406">Ion transport</keyword>
<keyword evidence="2 8" id="KW-1003">Cell membrane</keyword>
<dbReference type="GO" id="GO:0140114">
    <property type="term" value="P:cellular detoxification of fluoride"/>
    <property type="evidence" value="ECO:0007669"/>
    <property type="project" value="UniProtKB-UniRule"/>
</dbReference>
<evidence type="ECO:0000256" key="2">
    <source>
        <dbReference type="ARBA" id="ARBA00022475"/>
    </source>
</evidence>
<keyword evidence="8" id="KW-0915">Sodium</keyword>
<accession>A0A482XZI8</accession>
<dbReference type="PANTHER" id="PTHR28259">
    <property type="entry name" value="FLUORIDE EXPORT PROTEIN 1-RELATED"/>
    <property type="match status" value="1"/>
</dbReference>
<feature type="transmembrane region" description="Helical" evidence="8">
    <location>
        <begin position="113"/>
        <end position="137"/>
    </location>
</feature>
<proteinExistence type="inferred from homology"/>
<sequence>MSVLLLEGIDVLGRTAITIDPDPAHVVGTGGAIGAILRYVATKRVSERLSSERVPLATFAVNVVGSFVLGLVVFAGAGGSTLRLVGTGICGSFTTFSSFSVETVRLYERGERALAVANAAVTLACSLAAIGLAWLLVAVTAL</sequence>
<feature type="binding site" evidence="8">
    <location>
        <position position="94"/>
    </location>
    <ligand>
        <name>Na(+)</name>
        <dbReference type="ChEBI" id="CHEBI:29101"/>
        <note>structural</note>
    </ligand>
</feature>
<dbReference type="EMBL" id="SHMR01000001">
    <property type="protein sequence ID" value="RZH69131.1"/>
    <property type="molecule type" value="Genomic_DNA"/>
</dbReference>
<evidence type="ECO:0000256" key="5">
    <source>
        <dbReference type="ARBA" id="ARBA00023136"/>
    </source>
</evidence>
<protein>
    <recommendedName>
        <fullName evidence="8">Fluoride-specific ion channel FluC</fullName>
    </recommendedName>
</protein>
<dbReference type="NCBIfam" id="TIGR00494">
    <property type="entry name" value="crcB"/>
    <property type="match status" value="1"/>
</dbReference>
<feature type="binding site" evidence="8">
    <location>
        <position position="91"/>
    </location>
    <ligand>
        <name>Na(+)</name>
        <dbReference type="ChEBI" id="CHEBI:29101"/>
        <note>structural</note>
    </ligand>
</feature>
<keyword evidence="5 8" id="KW-0472">Membrane</keyword>
<keyword evidence="4 8" id="KW-1133">Transmembrane helix</keyword>
<dbReference type="OrthoDB" id="304656at2157"/>
<dbReference type="PANTHER" id="PTHR28259:SF1">
    <property type="entry name" value="FLUORIDE EXPORT PROTEIN 1-RELATED"/>
    <property type="match status" value="1"/>
</dbReference>
<keyword evidence="3 8" id="KW-0812">Transmembrane</keyword>
<evidence type="ECO:0000313" key="9">
    <source>
        <dbReference type="EMBL" id="RZH69131.1"/>
    </source>
</evidence>
<keyword evidence="8" id="KW-0479">Metal-binding</keyword>
<dbReference type="Pfam" id="PF02537">
    <property type="entry name" value="CRCB"/>
    <property type="match status" value="1"/>
</dbReference>
<dbReference type="STRING" id="222984.GCA_000731985_03812"/>
<dbReference type="RefSeq" id="WP_130170029.1">
    <property type="nucleotide sequence ID" value="NZ_SHMR01000001.1"/>
</dbReference>
<evidence type="ECO:0000256" key="6">
    <source>
        <dbReference type="ARBA" id="ARBA00035120"/>
    </source>
</evidence>
<comment type="function">
    <text evidence="8">Fluoride-specific ion channel. Important for reducing fluoride concentration in the cell, thus reducing its toxicity.</text>
</comment>
<evidence type="ECO:0000313" key="10">
    <source>
        <dbReference type="Proteomes" id="UP000292704"/>
    </source>
</evidence>
<organism evidence="9 10">
    <name type="scientific">Natrinema altunense</name>
    <dbReference type="NCBI Taxonomy" id="222984"/>
    <lineage>
        <taxon>Archaea</taxon>
        <taxon>Methanobacteriati</taxon>
        <taxon>Methanobacteriota</taxon>
        <taxon>Stenosarchaea group</taxon>
        <taxon>Halobacteria</taxon>
        <taxon>Halobacteriales</taxon>
        <taxon>Natrialbaceae</taxon>
        <taxon>Natrinema</taxon>
    </lineage>
</organism>
<comment type="subcellular location">
    <subcellularLocation>
        <location evidence="1 8">Cell membrane</location>
        <topology evidence="1 8">Multi-pass membrane protein</topology>
    </subcellularLocation>
</comment>
<evidence type="ECO:0000256" key="3">
    <source>
        <dbReference type="ARBA" id="ARBA00022692"/>
    </source>
</evidence>
<evidence type="ECO:0000256" key="4">
    <source>
        <dbReference type="ARBA" id="ARBA00022989"/>
    </source>
</evidence>
<dbReference type="GO" id="GO:0062054">
    <property type="term" value="F:fluoride channel activity"/>
    <property type="evidence" value="ECO:0007669"/>
    <property type="project" value="UniProtKB-UniRule"/>
</dbReference>
<comment type="similarity">
    <text evidence="6 8">Belongs to the fluoride channel Fluc/FEX (TC 1.A.43) family.</text>
</comment>
<comment type="catalytic activity">
    <reaction evidence="7">
        <text>fluoride(in) = fluoride(out)</text>
        <dbReference type="Rhea" id="RHEA:76159"/>
        <dbReference type="ChEBI" id="CHEBI:17051"/>
    </reaction>
    <physiologicalReaction direction="left-to-right" evidence="7">
        <dbReference type="Rhea" id="RHEA:76160"/>
    </physiologicalReaction>
</comment>
<dbReference type="InterPro" id="IPR003691">
    <property type="entry name" value="FluC"/>
</dbReference>
<gene>
    <name evidence="8 9" type="primary">crcB</name>
    <name evidence="8" type="synonym">fluC</name>
    <name evidence="9" type="ORF">ELS17_06700</name>
</gene>
<dbReference type="Proteomes" id="UP000292704">
    <property type="component" value="Unassembled WGS sequence"/>
</dbReference>
<evidence type="ECO:0000256" key="1">
    <source>
        <dbReference type="ARBA" id="ARBA00004651"/>
    </source>
</evidence>
<reference evidence="9 10" key="1">
    <citation type="submission" date="2019-02" db="EMBL/GenBank/DDBJ databases">
        <title>Genome analysis provides insights into bioremediation potentialities and Haloocin production by Natrinema altunense strain 4.1R isolated from Chott Douz in Tunisian desert.</title>
        <authorList>
            <person name="Najjari A."/>
            <person name="Youssef N."/>
            <person name="Ben Dhia O."/>
            <person name="Ferjani R."/>
            <person name="El Hidri D."/>
            <person name="Ouzari H.I."/>
            <person name="Cherif A."/>
        </authorList>
    </citation>
    <scope>NUCLEOTIDE SEQUENCE [LARGE SCALE GENOMIC DNA]</scope>
    <source>
        <strain evidence="9 10">4.1R</strain>
    </source>
</reference>
<comment type="activity regulation">
    <text evidence="8">Na(+) is not transported, but it plays an essential structural role and its presence is essential for fluoride channel function.</text>
</comment>
<dbReference type="HAMAP" id="MF_00454">
    <property type="entry name" value="FluC"/>
    <property type="match status" value="1"/>
</dbReference>